<feature type="compositionally biased region" description="Polar residues" evidence="2">
    <location>
        <begin position="480"/>
        <end position="493"/>
    </location>
</feature>
<dbReference type="SUPFAM" id="SSF57701">
    <property type="entry name" value="Zn2/Cys6 DNA-binding domain"/>
    <property type="match status" value="1"/>
</dbReference>
<dbReference type="eggNOG" id="ENOG502RX7Y">
    <property type="taxonomic scope" value="Eukaryota"/>
</dbReference>
<evidence type="ECO:0000256" key="1">
    <source>
        <dbReference type="ARBA" id="ARBA00023242"/>
    </source>
</evidence>
<proteinExistence type="predicted"/>
<dbReference type="GO" id="GO:0000981">
    <property type="term" value="F:DNA-binding transcription factor activity, RNA polymerase II-specific"/>
    <property type="evidence" value="ECO:0007669"/>
    <property type="project" value="InterPro"/>
</dbReference>
<feature type="compositionally biased region" description="Acidic residues" evidence="2">
    <location>
        <begin position="636"/>
        <end position="655"/>
    </location>
</feature>
<dbReference type="Gene3D" id="4.10.240.10">
    <property type="entry name" value="Zn(2)-C6 fungal-type DNA-binding domain"/>
    <property type="match status" value="1"/>
</dbReference>
<feature type="region of interest" description="Disordered" evidence="2">
    <location>
        <begin position="909"/>
        <end position="941"/>
    </location>
</feature>
<feature type="compositionally biased region" description="Low complexity" evidence="2">
    <location>
        <begin position="501"/>
        <end position="510"/>
    </location>
</feature>
<feature type="compositionally biased region" description="Low complexity" evidence="2">
    <location>
        <begin position="574"/>
        <end position="592"/>
    </location>
</feature>
<evidence type="ECO:0000313" key="5">
    <source>
        <dbReference type="Proteomes" id="UP000000689"/>
    </source>
</evidence>
<feature type="compositionally biased region" description="Low complexity" evidence="2">
    <location>
        <begin position="71"/>
        <end position="87"/>
    </location>
</feature>
<dbReference type="Proteomes" id="UP000000689">
    <property type="component" value="Chromosome 3"/>
</dbReference>
<feature type="compositionally biased region" description="Low complexity" evidence="2">
    <location>
        <begin position="30"/>
        <end position="41"/>
    </location>
</feature>
<dbReference type="HOGENOM" id="CLU_293897_0_0_1"/>
<protein>
    <recommendedName>
        <fullName evidence="3">Zn(2)-C6 fungal-type domain-containing protein</fullName>
    </recommendedName>
</protein>
<dbReference type="EMBL" id="HE580269">
    <property type="protein sequence ID" value="CCD24138.1"/>
    <property type="molecule type" value="Genomic_DNA"/>
</dbReference>
<feature type="region of interest" description="Disordered" evidence="2">
    <location>
        <begin position="378"/>
        <end position="412"/>
    </location>
</feature>
<feature type="region of interest" description="Disordered" evidence="2">
    <location>
        <begin position="425"/>
        <end position="518"/>
    </location>
</feature>
<organism evidence="4 5">
    <name type="scientific">Naumovozyma dairenensis (strain ATCC 10597 / BCRC 20456 / CBS 421 / NBRC 0211 / NRRL Y-12639)</name>
    <name type="common">Saccharomyces dairenensis</name>
    <dbReference type="NCBI Taxonomy" id="1071378"/>
    <lineage>
        <taxon>Eukaryota</taxon>
        <taxon>Fungi</taxon>
        <taxon>Dikarya</taxon>
        <taxon>Ascomycota</taxon>
        <taxon>Saccharomycotina</taxon>
        <taxon>Saccharomycetes</taxon>
        <taxon>Saccharomycetales</taxon>
        <taxon>Saccharomycetaceae</taxon>
        <taxon>Naumovozyma</taxon>
    </lineage>
</organism>
<feature type="compositionally biased region" description="Low complexity" evidence="2">
    <location>
        <begin position="241"/>
        <end position="256"/>
    </location>
</feature>
<dbReference type="OrthoDB" id="3251668at2759"/>
<dbReference type="InterPro" id="IPR001138">
    <property type="entry name" value="Zn2Cys6_DnaBD"/>
</dbReference>
<feature type="compositionally biased region" description="Polar residues" evidence="2">
    <location>
        <begin position="593"/>
        <end position="632"/>
    </location>
</feature>
<dbReference type="KEGG" id="ndi:NDAI_0C04790"/>
<evidence type="ECO:0000256" key="2">
    <source>
        <dbReference type="SAM" id="MobiDB-lite"/>
    </source>
</evidence>
<dbReference type="GeneID" id="11496610"/>
<feature type="compositionally biased region" description="Polar residues" evidence="2">
    <location>
        <begin position="425"/>
        <end position="435"/>
    </location>
</feature>
<feature type="compositionally biased region" description="Basic and acidic residues" evidence="2">
    <location>
        <begin position="50"/>
        <end position="59"/>
    </location>
</feature>
<feature type="domain" description="Zn(2)-C6 fungal-type" evidence="3">
    <location>
        <begin position="808"/>
        <end position="838"/>
    </location>
</feature>
<feature type="compositionally biased region" description="Low complexity" evidence="2">
    <location>
        <begin position="378"/>
        <end position="406"/>
    </location>
</feature>
<feature type="compositionally biased region" description="Basic and acidic residues" evidence="2">
    <location>
        <begin position="135"/>
        <end position="149"/>
    </location>
</feature>
<feature type="region of interest" description="Disordered" evidence="2">
    <location>
        <begin position="723"/>
        <end position="805"/>
    </location>
</feature>
<feature type="region of interest" description="Disordered" evidence="2">
    <location>
        <begin position="872"/>
        <end position="891"/>
    </location>
</feature>
<dbReference type="CDD" id="cd00067">
    <property type="entry name" value="GAL4"/>
    <property type="match status" value="1"/>
</dbReference>
<dbReference type="GO" id="GO:0008270">
    <property type="term" value="F:zinc ion binding"/>
    <property type="evidence" value="ECO:0007669"/>
    <property type="project" value="InterPro"/>
</dbReference>
<dbReference type="PROSITE" id="PS00463">
    <property type="entry name" value="ZN2_CY6_FUNGAL_1"/>
    <property type="match status" value="1"/>
</dbReference>
<dbReference type="AlphaFoldDB" id="G0W8M7"/>
<dbReference type="PANTHER" id="PTHR37534">
    <property type="entry name" value="TRANSCRIPTIONAL ACTIVATOR PROTEIN UGA3"/>
    <property type="match status" value="1"/>
</dbReference>
<sequence length="1033" mass="115494">MVEDLSHNRDEISSVNNPKLGLAATAALLTTTDNDNSNNLKNSKRNSKGNNDKMDKDANTTEAQTNKTDITEISAATTTTTITTTDSGNIPMEEQQQLSHLPPPHSANLNSAGRSDENKIIGEPPNANGNIVPSLHHDSDNDNNQHHLDTQTQRQTRIEPKKTETGGTDNNTDIENGNINPSSEQESEQEPSIKQQSVPLTSIRPDSIQSTMSSDINNDDDNMTNNDTLLHPKLPSNLMHLPGSASSPASPTSSCLPSSSLYQYHYRQQQLLRSIDDRTYVPPGKIHLYNNSNSNINRINDFKTTFQYNNNRNISSFNNTNVIRSSSTLPTTIPMAIPMTIPMTNHPPLNNTNDSLHSSNNNKRLSINDCSPYFPASSSSRNSDLSLNNARFHNNNNNTNNNPSSNGRRFSLPIISRNNNNVITFTSDENNSGNREPNEFSDIFTRSSTGSILPYSRNSNIRSQSNNDNNPRNDIPSSAPYITNKNNQLPSIRTNDDDDTTNNNDENSNNAFVPPPPPKYINSKLDELRTRMLPDPKVVSKKDNLDLGTATATAAAVLSNMKSSPFRFQDRPYSHSSNNNAYSSRPHSSSFSNNGRGLTNPLNSIQQLQSQVKAHQNQQWPPLSNDNNNINHLQDDNETDNENAFSTEDEIESDDNGPIPPTFNNLNVPITSQVTWNKNGKRINRRVSAPEQLINKKLKKNNKSNKNENVIIFPPEVETATISGKLSIGSPSTTTTTTTKKAKKKQKKSKTSTNGNVLLELIPYKHKSKDTKNETIQDKSSTIKPKKKVKLKKESPTAGKSGQRSRSGCWICRLRKKKCTEERPTCQNCERLQLTCHYEEIKPDFVYDPELKKLKMEEIRIKTREAKRIAMRKNANSAKAKKDKLKSSSSPVLNFKRYNEDKIKNENENQNLQQQKQQQQHILNAPSEDNPNNNNVFEKNDFHPHFPILREIVNSNNNKTINAENSLQLPAFIKKEISTSFNTTKAAISPDIVNATTTTDTDNNTNTSLETNVTDIGETNYNEEKKTGQKNND</sequence>
<name>G0W8M7_NAUDC</name>
<dbReference type="PANTHER" id="PTHR37534:SF45">
    <property type="entry name" value="TRANSCRIPTIONAL REGULATORY PROTEIN UME6"/>
    <property type="match status" value="1"/>
</dbReference>
<gene>
    <name evidence="4" type="primary">NDAI0C04790</name>
    <name evidence="4" type="ordered locus">NDAI_0C04790</name>
</gene>
<reference evidence="4 5" key="1">
    <citation type="journal article" date="2011" name="Proc. Natl. Acad. Sci. U.S.A.">
        <title>Evolutionary erosion of yeast sex chromosomes by mating-type switching accidents.</title>
        <authorList>
            <person name="Gordon J.L."/>
            <person name="Armisen D."/>
            <person name="Proux-Wera E."/>
            <person name="Oheigeartaigh S.S."/>
            <person name="Byrne K.P."/>
            <person name="Wolfe K.H."/>
        </authorList>
    </citation>
    <scope>NUCLEOTIDE SEQUENCE [LARGE SCALE GENOMIC DNA]</scope>
    <source>
        <strain evidence="5">ATCC 10597 / BCRC 20456 / CBS 421 / NBRC 0211 / NRRL Y-12639</strain>
    </source>
</reference>
<dbReference type="STRING" id="1071378.G0W8M7"/>
<dbReference type="InterPro" id="IPR036864">
    <property type="entry name" value="Zn2-C6_fun-type_DNA-bd_sf"/>
</dbReference>
<feature type="compositionally biased region" description="Low complexity" evidence="2">
    <location>
        <begin position="456"/>
        <end position="470"/>
    </location>
</feature>
<dbReference type="SMART" id="SM00066">
    <property type="entry name" value="GAL4"/>
    <property type="match status" value="1"/>
</dbReference>
<feature type="region of interest" description="Disordered" evidence="2">
    <location>
        <begin position="568"/>
        <end position="666"/>
    </location>
</feature>
<keyword evidence="5" id="KW-1185">Reference proteome</keyword>
<feature type="compositionally biased region" description="Basic residues" evidence="2">
    <location>
        <begin position="740"/>
        <end position="750"/>
    </location>
</feature>
<feature type="region of interest" description="Disordered" evidence="2">
    <location>
        <begin position="30"/>
        <end position="256"/>
    </location>
</feature>
<dbReference type="Pfam" id="PF00172">
    <property type="entry name" value="Zn_clus"/>
    <property type="match status" value="1"/>
</dbReference>
<feature type="compositionally biased region" description="Low complexity" evidence="2">
    <location>
        <begin position="909"/>
        <end position="937"/>
    </location>
</feature>
<feature type="compositionally biased region" description="Polar residues" evidence="2">
    <location>
        <begin position="165"/>
        <end position="181"/>
    </location>
</feature>
<dbReference type="RefSeq" id="XP_003669381.1">
    <property type="nucleotide sequence ID" value="XM_003669333.1"/>
</dbReference>
<keyword evidence="1" id="KW-0539">Nucleus</keyword>
<accession>G0W8M7</accession>
<evidence type="ECO:0000313" key="4">
    <source>
        <dbReference type="EMBL" id="CCD24138.1"/>
    </source>
</evidence>
<dbReference type="PROSITE" id="PS50048">
    <property type="entry name" value="ZN2_CY6_FUNGAL_2"/>
    <property type="match status" value="1"/>
</dbReference>
<evidence type="ECO:0000259" key="3">
    <source>
        <dbReference type="PROSITE" id="PS50048"/>
    </source>
</evidence>